<evidence type="ECO:0000313" key="1">
    <source>
        <dbReference type="EMBL" id="PPK76090.1"/>
    </source>
</evidence>
<dbReference type="RefSeq" id="WP_104428599.1">
    <property type="nucleotide sequence ID" value="NZ_PTIZ01000004.1"/>
</dbReference>
<proteinExistence type="predicted"/>
<dbReference type="Proteomes" id="UP000240010">
    <property type="component" value="Unassembled WGS sequence"/>
</dbReference>
<sequence>MKILFFLAVLANVALFMWEFKHGAFEREVKTSRQPLREPIVLIGELKAKLAVSADIDFISLFPRGLDPRSDNLLTEQPDLADF</sequence>
<reference evidence="1 2" key="1">
    <citation type="submission" date="2018-02" db="EMBL/GenBank/DDBJ databases">
        <title>Subsurface microbial communities from deep shales in Ohio and West Virginia, USA.</title>
        <authorList>
            <person name="Wrighton K."/>
        </authorList>
    </citation>
    <scope>NUCLEOTIDE SEQUENCE [LARGE SCALE GENOMIC DNA]</scope>
    <source>
        <strain evidence="1 2">OWC-DMM</strain>
    </source>
</reference>
<organism evidence="1 2">
    <name type="scientific">Methylobacter tundripaludum</name>
    <dbReference type="NCBI Taxonomy" id="173365"/>
    <lineage>
        <taxon>Bacteria</taxon>
        <taxon>Pseudomonadati</taxon>
        <taxon>Pseudomonadota</taxon>
        <taxon>Gammaproteobacteria</taxon>
        <taxon>Methylococcales</taxon>
        <taxon>Methylococcaceae</taxon>
        <taxon>Methylobacter</taxon>
    </lineage>
</organism>
<accession>A0A2S6HF67</accession>
<dbReference type="EMBL" id="PTIZ01000004">
    <property type="protein sequence ID" value="PPK76090.1"/>
    <property type="molecule type" value="Genomic_DNA"/>
</dbReference>
<protein>
    <submittedName>
        <fullName evidence="1">Uncharacterized protein</fullName>
    </submittedName>
</protein>
<gene>
    <name evidence="1" type="ORF">B0F87_104181</name>
</gene>
<comment type="caution">
    <text evidence="1">The sequence shown here is derived from an EMBL/GenBank/DDBJ whole genome shotgun (WGS) entry which is preliminary data.</text>
</comment>
<name>A0A2S6HF67_9GAMM</name>
<dbReference type="AlphaFoldDB" id="A0A2S6HF67"/>
<evidence type="ECO:0000313" key="2">
    <source>
        <dbReference type="Proteomes" id="UP000240010"/>
    </source>
</evidence>